<evidence type="ECO:0000313" key="1">
    <source>
        <dbReference type="Proteomes" id="UP000887579"/>
    </source>
</evidence>
<reference evidence="2" key="1">
    <citation type="submission" date="2022-11" db="UniProtKB">
        <authorList>
            <consortium name="WormBaseParasite"/>
        </authorList>
    </citation>
    <scope>IDENTIFICATION</scope>
</reference>
<accession>A0AC34F1S8</accession>
<dbReference type="Proteomes" id="UP000887579">
    <property type="component" value="Unplaced"/>
</dbReference>
<organism evidence="1 2">
    <name type="scientific">Panagrolaimus sp. ES5</name>
    <dbReference type="NCBI Taxonomy" id="591445"/>
    <lineage>
        <taxon>Eukaryota</taxon>
        <taxon>Metazoa</taxon>
        <taxon>Ecdysozoa</taxon>
        <taxon>Nematoda</taxon>
        <taxon>Chromadorea</taxon>
        <taxon>Rhabditida</taxon>
        <taxon>Tylenchina</taxon>
        <taxon>Panagrolaimomorpha</taxon>
        <taxon>Panagrolaimoidea</taxon>
        <taxon>Panagrolaimidae</taxon>
        <taxon>Panagrolaimus</taxon>
    </lineage>
</organism>
<dbReference type="WBParaSite" id="ES5_v2.g10958.t1">
    <property type="protein sequence ID" value="ES5_v2.g10958.t1"/>
    <property type="gene ID" value="ES5_v2.g10958"/>
</dbReference>
<proteinExistence type="predicted"/>
<name>A0AC34F1S8_9BILA</name>
<evidence type="ECO:0000313" key="2">
    <source>
        <dbReference type="WBParaSite" id="ES5_v2.g10958.t1"/>
    </source>
</evidence>
<sequence length="187" mass="20948">MALILSIVSILVLMGITVAYYVWTWTLITPPAPTNCWSVNCVTRFNGSIFSVWAKLVTGFLNSIVGTWFFYELKKSQRQITLTQLPREQTNRKKANNLALFTIVLEIILNFIPAFIDLILRSTINLSLTQYVGVYTMFFGAADGTFVAILYSKSFGKIKSIKASTMSTIKSSVSKVTISQIKVTVHK</sequence>
<protein>
    <submittedName>
        <fullName evidence="2">G-protein coupled receptors family 1 profile domain-containing protein</fullName>
    </submittedName>
</protein>